<dbReference type="AlphaFoldDB" id="A0A4R6DPK0"/>
<evidence type="ECO:0000256" key="1">
    <source>
        <dbReference type="ARBA" id="ARBA00004651"/>
    </source>
</evidence>
<feature type="domain" description="Single Cache" evidence="7">
    <location>
        <begin position="169"/>
        <end position="248"/>
    </location>
</feature>
<evidence type="ECO:0000313" key="8">
    <source>
        <dbReference type="EMBL" id="TDN46857.1"/>
    </source>
</evidence>
<proteinExistence type="predicted"/>
<evidence type="ECO:0000259" key="7">
    <source>
        <dbReference type="SMART" id="SM01049"/>
    </source>
</evidence>
<dbReference type="OrthoDB" id="9178561at2"/>
<sequence>MLPFVRAASRLLMLGLAMGAGLLPAVAVAASPAEDAPRLSERWDEKRATALLGRAVRHVEEKGEAALADFNREGGFVDRDLYVYALAPDGRFLASGGSSVALVGQNVAEHKDADGKPFFREILDTAAARGEGRVEYRWLNPADGREEPKVTLFRQARGIIVAVGFYAPRATPAEARALLERAVEAVKRDPAAAAGEFQRAGGPFLRDDLYVFVVDMADGRTLAHGASPALVGRDSRELRDPKGKAIITDMINVASRKGAGEMDYAWRNPTTGKIESKHTYFRAVDGRLVGVGYYTR</sequence>
<keyword evidence="2" id="KW-1003">Cell membrane</keyword>
<feature type="domain" description="Single Cache" evidence="7">
    <location>
        <begin position="45"/>
        <end position="120"/>
    </location>
</feature>
<protein>
    <submittedName>
        <fullName evidence="8">Cytochrome c</fullName>
    </submittedName>
</protein>
<organism evidence="8 9">
    <name type="scientific">Azoarcus indigens</name>
    <dbReference type="NCBI Taxonomy" id="29545"/>
    <lineage>
        <taxon>Bacteria</taxon>
        <taxon>Pseudomonadati</taxon>
        <taxon>Pseudomonadota</taxon>
        <taxon>Betaproteobacteria</taxon>
        <taxon>Rhodocyclales</taxon>
        <taxon>Zoogloeaceae</taxon>
        <taxon>Azoarcus</taxon>
    </lineage>
</organism>
<accession>A0A4R6DPK0</accession>
<feature type="signal peptide" evidence="6">
    <location>
        <begin position="1"/>
        <end position="29"/>
    </location>
</feature>
<keyword evidence="3" id="KW-0812">Transmembrane</keyword>
<evidence type="ECO:0000256" key="6">
    <source>
        <dbReference type="SAM" id="SignalP"/>
    </source>
</evidence>
<dbReference type="GO" id="GO:0005886">
    <property type="term" value="C:plasma membrane"/>
    <property type="evidence" value="ECO:0007669"/>
    <property type="project" value="UniProtKB-SubCell"/>
</dbReference>
<feature type="chain" id="PRO_5020596261" evidence="6">
    <location>
        <begin position="30"/>
        <end position="296"/>
    </location>
</feature>
<comment type="caution">
    <text evidence="8">The sequence shown here is derived from an EMBL/GenBank/DDBJ whole genome shotgun (WGS) entry which is preliminary data.</text>
</comment>
<dbReference type="EMBL" id="SNVV01000024">
    <property type="protein sequence ID" value="TDN46857.1"/>
    <property type="molecule type" value="Genomic_DNA"/>
</dbReference>
<dbReference type="Proteomes" id="UP000295129">
    <property type="component" value="Unassembled WGS sequence"/>
</dbReference>
<evidence type="ECO:0000313" key="9">
    <source>
        <dbReference type="Proteomes" id="UP000295129"/>
    </source>
</evidence>
<keyword evidence="6" id="KW-0732">Signal</keyword>
<evidence type="ECO:0000256" key="3">
    <source>
        <dbReference type="ARBA" id="ARBA00022692"/>
    </source>
</evidence>
<keyword evidence="9" id="KW-1185">Reference proteome</keyword>
<reference evidence="8 9" key="1">
    <citation type="submission" date="2019-03" db="EMBL/GenBank/DDBJ databases">
        <title>Genomic Encyclopedia of Type Strains, Phase IV (KMG-IV): sequencing the most valuable type-strain genomes for metagenomic binning, comparative biology and taxonomic classification.</title>
        <authorList>
            <person name="Goeker M."/>
        </authorList>
    </citation>
    <scope>NUCLEOTIDE SEQUENCE [LARGE SCALE GENOMIC DNA]</scope>
    <source>
        <strain evidence="8 9">DSM 12121</strain>
    </source>
</reference>
<keyword evidence="4" id="KW-1133">Transmembrane helix</keyword>
<dbReference type="RefSeq" id="WP_133594540.1">
    <property type="nucleotide sequence ID" value="NZ_SNVV01000024.1"/>
</dbReference>
<name>A0A4R6DPK0_9RHOO</name>
<gene>
    <name evidence="8" type="ORF">C7389_12417</name>
</gene>
<comment type="subcellular location">
    <subcellularLocation>
        <location evidence="1">Cell membrane</location>
        <topology evidence="1">Multi-pass membrane protein</topology>
    </subcellularLocation>
</comment>
<dbReference type="Pfam" id="PF17200">
    <property type="entry name" value="sCache_2"/>
    <property type="match status" value="2"/>
</dbReference>
<keyword evidence="5" id="KW-0472">Membrane</keyword>
<dbReference type="InterPro" id="IPR033480">
    <property type="entry name" value="sCache_2"/>
</dbReference>
<evidence type="ECO:0000256" key="2">
    <source>
        <dbReference type="ARBA" id="ARBA00022475"/>
    </source>
</evidence>
<evidence type="ECO:0000256" key="5">
    <source>
        <dbReference type="ARBA" id="ARBA00023136"/>
    </source>
</evidence>
<evidence type="ECO:0000256" key="4">
    <source>
        <dbReference type="ARBA" id="ARBA00022989"/>
    </source>
</evidence>
<dbReference type="Gene3D" id="3.30.450.20">
    <property type="entry name" value="PAS domain"/>
    <property type="match status" value="2"/>
</dbReference>
<dbReference type="SMART" id="SM01049">
    <property type="entry name" value="Cache_2"/>
    <property type="match status" value="2"/>
</dbReference>